<evidence type="ECO:0000313" key="4">
    <source>
        <dbReference type="EMBL" id="QEG42111.1"/>
    </source>
</evidence>
<dbReference type="AlphaFoldDB" id="A0A5B9R6E4"/>
<keyword evidence="2" id="KW-0012">Acyltransferase</keyword>
<reference evidence="4 5" key="1">
    <citation type="submission" date="2019-08" db="EMBL/GenBank/DDBJ databases">
        <title>Deep-cultivation of Planctomycetes and their phenomic and genomic characterization uncovers novel biology.</title>
        <authorList>
            <person name="Wiegand S."/>
            <person name="Jogler M."/>
            <person name="Boedeker C."/>
            <person name="Pinto D."/>
            <person name="Vollmers J."/>
            <person name="Rivas-Marin E."/>
            <person name="Kohn T."/>
            <person name="Peeters S.H."/>
            <person name="Heuer A."/>
            <person name="Rast P."/>
            <person name="Oberbeckmann S."/>
            <person name="Bunk B."/>
            <person name="Jeske O."/>
            <person name="Meyerdierks A."/>
            <person name="Storesund J.E."/>
            <person name="Kallscheuer N."/>
            <person name="Luecker S."/>
            <person name="Lage O.M."/>
            <person name="Pohl T."/>
            <person name="Merkel B.J."/>
            <person name="Hornburger P."/>
            <person name="Mueller R.-W."/>
            <person name="Bruemmer F."/>
            <person name="Labrenz M."/>
            <person name="Spormann A.M."/>
            <person name="Op den Camp H."/>
            <person name="Overmann J."/>
            <person name="Amann R."/>
            <person name="Jetten M.S.M."/>
            <person name="Mascher T."/>
            <person name="Medema M.H."/>
            <person name="Devos D.P."/>
            <person name="Kaster A.-K."/>
            <person name="Ovreas L."/>
            <person name="Rohde M."/>
            <person name="Galperin M.Y."/>
            <person name="Jogler C."/>
        </authorList>
    </citation>
    <scope>NUCLEOTIDE SEQUENCE [LARGE SCALE GENOMIC DNA]</scope>
    <source>
        <strain evidence="4 5">UC8</strain>
    </source>
</reference>
<evidence type="ECO:0000256" key="2">
    <source>
        <dbReference type="ARBA" id="ARBA00023315"/>
    </source>
</evidence>
<gene>
    <name evidence="4" type="ORF">UC8_41430</name>
</gene>
<keyword evidence="5" id="KW-1185">Reference proteome</keyword>
<keyword evidence="1" id="KW-0808">Transferase</keyword>
<dbReference type="GO" id="GO:0016747">
    <property type="term" value="F:acyltransferase activity, transferring groups other than amino-acyl groups"/>
    <property type="evidence" value="ECO:0007669"/>
    <property type="project" value="InterPro"/>
</dbReference>
<dbReference type="OrthoDB" id="241885at2"/>
<protein>
    <recommendedName>
        <fullName evidence="3">N-acetyltransferase domain-containing protein</fullName>
    </recommendedName>
</protein>
<dbReference type="SUPFAM" id="SSF55729">
    <property type="entry name" value="Acyl-CoA N-acyltransferases (Nat)"/>
    <property type="match status" value="1"/>
</dbReference>
<dbReference type="Gene3D" id="3.40.630.30">
    <property type="match status" value="1"/>
</dbReference>
<dbReference type="PANTHER" id="PTHR43877:SF1">
    <property type="entry name" value="ACETYLTRANSFERASE"/>
    <property type="match status" value="1"/>
</dbReference>
<dbReference type="InterPro" id="IPR050832">
    <property type="entry name" value="Bact_Acetyltransf"/>
</dbReference>
<dbReference type="Proteomes" id="UP000325286">
    <property type="component" value="Chromosome"/>
</dbReference>
<evidence type="ECO:0000313" key="5">
    <source>
        <dbReference type="Proteomes" id="UP000325286"/>
    </source>
</evidence>
<dbReference type="RefSeq" id="WP_068141626.1">
    <property type="nucleotide sequence ID" value="NZ_CP042914.1"/>
</dbReference>
<evidence type="ECO:0000256" key="1">
    <source>
        <dbReference type="ARBA" id="ARBA00022679"/>
    </source>
</evidence>
<dbReference type="InterPro" id="IPR000182">
    <property type="entry name" value="GNAT_dom"/>
</dbReference>
<dbReference type="EMBL" id="CP042914">
    <property type="protein sequence ID" value="QEG42111.1"/>
    <property type="molecule type" value="Genomic_DNA"/>
</dbReference>
<sequence>MTTLREFRNADVPQLLQTWNAHFEAAGMLPQLTAAAFEQAIFDRLYFDPRRLIVALDDDRVVAFAHWMVVPGRPQEAVLPAICACPAAATDTLGRELLLRCEQAARAAGCEAMLGGTAAEHFSGYAGLSPLGPGEGILDADRVAAGWFMQNAYTPLHRIARYSVSLAQFRPPIDRMQMQLRRATSIEHQDVLPEGLRRAAALSHADLERFTARTRGGEDLAWAEFQLSCPEAQVFPTCQAILADWASLQDNDHGAAVKYTISAALQQLQKRGVTRVEAVAGDNQPDHAVTLRSLRFVLETEGTVFSKRL</sequence>
<proteinExistence type="predicted"/>
<accession>A0A5B9R6E4</accession>
<dbReference type="Pfam" id="PF00583">
    <property type="entry name" value="Acetyltransf_1"/>
    <property type="match status" value="1"/>
</dbReference>
<evidence type="ECO:0000259" key="3">
    <source>
        <dbReference type="PROSITE" id="PS51186"/>
    </source>
</evidence>
<feature type="domain" description="N-acetyltransferase" evidence="3">
    <location>
        <begin position="2"/>
        <end position="154"/>
    </location>
</feature>
<dbReference type="PANTHER" id="PTHR43877">
    <property type="entry name" value="AMINOALKYLPHOSPHONATE N-ACETYLTRANSFERASE-RELATED-RELATED"/>
    <property type="match status" value="1"/>
</dbReference>
<name>A0A5B9R6E4_9BACT</name>
<organism evidence="4 5">
    <name type="scientific">Roseimaritima ulvae</name>
    <dbReference type="NCBI Taxonomy" id="980254"/>
    <lineage>
        <taxon>Bacteria</taxon>
        <taxon>Pseudomonadati</taxon>
        <taxon>Planctomycetota</taxon>
        <taxon>Planctomycetia</taxon>
        <taxon>Pirellulales</taxon>
        <taxon>Pirellulaceae</taxon>
        <taxon>Roseimaritima</taxon>
    </lineage>
</organism>
<dbReference type="PROSITE" id="PS51186">
    <property type="entry name" value="GNAT"/>
    <property type="match status" value="1"/>
</dbReference>
<dbReference type="InterPro" id="IPR016181">
    <property type="entry name" value="Acyl_CoA_acyltransferase"/>
</dbReference>
<dbReference type="KEGG" id="rul:UC8_41430"/>